<organism evidence="9 10">
    <name type="scientific">Methyloceanibacter methanicus</name>
    <dbReference type="NCBI Taxonomy" id="1774968"/>
    <lineage>
        <taxon>Bacteria</taxon>
        <taxon>Pseudomonadati</taxon>
        <taxon>Pseudomonadota</taxon>
        <taxon>Alphaproteobacteria</taxon>
        <taxon>Hyphomicrobiales</taxon>
        <taxon>Hyphomicrobiaceae</taxon>
        <taxon>Methyloceanibacter</taxon>
    </lineage>
</organism>
<feature type="compositionally biased region" description="Basic and acidic residues" evidence="6">
    <location>
        <begin position="13"/>
        <end position="22"/>
    </location>
</feature>
<protein>
    <recommendedName>
        <fullName evidence="8">Polysaccharide chain length determinant N-terminal domain-containing protein</fullName>
    </recommendedName>
</protein>
<feature type="region of interest" description="Disordered" evidence="6">
    <location>
        <begin position="127"/>
        <end position="149"/>
    </location>
</feature>
<dbReference type="AlphaFoldDB" id="A0A1E3W401"/>
<dbReference type="EMBL" id="LPWG01000005">
    <property type="protein sequence ID" value="ODS00511.1"/>
    <property type="molecule type" value="Genomic_DNA"/>
</dbReference>
<keyword evidence="2" id="KW-1003">Cell membrane</keyword>
<comment type="subcellular location">
    <subcellularLocation>
        <location evidence="1">Cell membrane</location>
        <topology evidence="1">Multi-pass membrane protein</topology>
    </subcellularLocation>
</comment>
<evidence type="ECO:0000313" key="9">
    <source>
        <dbReference type="EMBL" id="ODS00511.1"/>
    </source>
</evidence>
<keyword evidence="4 7" id="KW-1133">Transmembrane helix</keyword>
<gene>
    <name evidence="9" type="ORF">AUC68_14705</name>
</gene>
<dbReference type="GO" id="GO:0005886">
    <property type="term" value="C:plasma membrane"/>
    <property type="evidence" value="ECO:0007669"/>
    <property type="project" value="UniProtKB-SubCell"/>
</dbReference>
<sequence length="149" mass="15851">MLCLSEETSIEPEGSRNELMRGPRLDQGGLGAPLDIGQLIKVLLSRAKLILGMALAAAALAAAFLLLFPANYTATAIVLLDPRQPRVTNSEEVLSGIGSDAAAVESQIELVKSPVLARKVIAELHLESDPDSQQRPSWTTSRPSLALAR</sequence>
<feature type="transmembrane region" description="Helical" evidence="7">
    <location>
        <begin position="49"/>
        <end position="68"/>
    </location>
</feature>
<dbReference type="InterPro" id="IPR050445">
    <property type="entry name" value="Bact_polysacc_biosynth/exp"/>
</dbReference>
<dbReference type="RefSeq" id="WP_069436414.1">
    <property type="nucleotide sequence ID" value="NZ_LPWG01000005.1"/>
</dbReference>
<feature type="compositionally biased region" description="Polar residues" evidence="6">
    <location>
        <begin position="131"/>
        <end position="143"/>
    </location>
</feature>
<dbReference type="STRING" id="1774968.AUC68_14705"/>
<comment type="caution">
    <text evidence="9">The sequence shown here is derived from an EMBL/GenBank/DDBJ whole genome shotgun (WGS) entry which is preliminary data.</text>
</comment>
<dbReference type="GO" id="GO:0004713">
    <property type="term" value="F:protein tyrosine kinase activity"/>
    <property type="evidence" value="ECO:0007669"/>
    <property type="project" value="TreeGrafter"/>
</dbReference>
<name>A0A1E3W401_9HYPH</name>
<evidence type="ECO:0000313" key="10">
    <source>
        <dbReference type="Proteomes" id="UP000094501"/>
    </source>
</evidence>
<dbReference type="Proteomes" id="UP000094501">
    <property type="component" value="Unassembled WGS sequence"/>
</dbReference>
<dbReference type="PANTHER" id="PTHR32309">
    <property type="entry name" value="TYROSINE-PROTEIN KINASE"/>
    <property type="match status" value="1"/>
</dbReference>
<feature type="domain" description="Polysaccharide chain length determinant N-terminal" evidence="8">
    <location>
        <begin position="34"/>
        <end position="124"/>
    </location>
</feature>
<evidence type="ECO:0000256" key="2">
    <source>
        <dbReference type="ARBA" id="ARBA00022475"/>
    </source>
</evidence>
<keyword evidence="3 7" id="KW-0812">Transmembrane</keyword>
<keyword evidence="10" id="KW-1185">Reference proteome</keyword>
<accession>A0A1E3W401</accession>
<proteinExistence type="predicted"/>
<keyword evidence="5 7" id="KW-0472">Membrane</keyword>
<evidence type="ECO:0000256" key="7">
    <source>
        <dbReference type="SAM" id="Phobius"/>
    </source>
</evidence>
<dbReference type="InterPro" id="IPR003856">
    <property type="entry name" value="LPS_length_determ_N"/>
</dbReference>
<evidence type="ECO:0000256" key="1">
    <source>
        <dbReference type="ARBA" id="ARBA00004651"/>
    </source>
</evidence>
<reference evidence="9 10" key="1">
    <citation type="journal article" date="2016" name="Environ. Microbiol.">
        <title>New Methyloceanibacter diversity from North Sea sediments includes methanotroph containing solely the soluble methane monooxygenase.</title>
        <authorList>
            <person name="Vekeman B."/>
            <person name="Kerckhof F.M."/>
            <person name="Cremers G."/>
            <person name="de Vos P."/>
            <person name="Vandamme P."/>
            <person name="Boon N."/>
            <person name="Op den Camp H.J."/>
            <person name="Heylen K."/>
        </authorList>
    </citation>
    <scope>NUCLEOTIDE SEQUENCE [LARGE SCALE GENOMIC DNA]</scope>
    <source>
        <strain evidence="9 10">R-67174</strain>
    </source>
</reference>
<evidence type="ECO:0000256" key="6">
    <source>
        <dbReference type="SAM" id="MobiDB-lite"/>
    </source>
</evidence>
<feature type="region of interest" description="Disordered" evidence="6">
    <location>
        <begin position="1"/>
        <end position="22"/>
    </location>
</feature>
<evidence type="ECO:0000259" key="8">
    <source>
        <dbReference type="Pfam" id="PF02706"/>
    </source>
</evidence>
<dbReference type="Pfam" id="PF02706">
    <property type="entry name" value="Wzz"/>
    <property type="match status" value="1"/>
</dbReference>
<dbReference type="PANTHER" id="PTHR32309:SF13">
    <property type="entry name" value="FERRIC ENTEROBACTIN TRANSPORT PROTEIN FEPE"/>
    <property type="match status" value="1"/>
</dbReference>
<evidence type="ECO:0000256" key="5">
    <source>
        <dbReference type="ARBA" id="ARBA00023136"/>
    </source>
</evidence>
<dbReference type="OrthoDB" id="230260at2"/>
<evidence type="ECO:0000256" key="3">
    <source>
        <dbReference type="ARBA" id="ARBA00022692"/>
    </source>
</evidence>
<evidence type="ECO:0000256" key="4">
    <source>
        <dbReference type="ARBA" id="ARBA00022989"/>
    </source>
</evidence>